<dbReference type="Proteomes" id="UP000675881">
    <property type="component" value="Chromosome 2"/>
</dbReference>
<dbReference type="OrthoDB" id="10265068at2759"/>
<organism evidence="2 3">
    <name type="scientific">Lepeophtheirus salmonis</name>
    <name type="common">Salmon louse</name>
    <name type="synonym">Caligus salmonis</name>
    <dbReference type="NCBI Taxonomy" id="72036"/>
    <lineage>
        <taxon>Eukaryota</taxon>
        <taxon>Metazoa</taxon>
        <taxon>Ecdysozoa</taxon>
        <taxon>Arthropoda</taxon>
        <taxon>Crustacea</taxon>
        <taxon>Multicrustacea</taxon>
        <taxon>Hexanauplia</taxon>
        <taxon>Copepoda</taxon>
        <taxon>Siphonostomatoida</taxon>
        <taxon>Caligidae</taxon>
        <taxon>Lepeophtheirus</taxon>
    </lineage>
</organism>
<feature type="compositionally biased region" description="Low complexity" evidence="1">
    <location>
        <begin position="147"/>
        <end position="156"/>
    </location>
</feature>
<sequence>MREVHLLPFKIAHLLIPQGGGHLYSNSSSTFGPLGSHLSASGNSEYNYPSFDPLMENPPNASALDVPPPAEIYNHRVPIQPHLKTDNSGAGILSPGYFPMEMAEILGDNSLNGTSSSQQGSTTGESPSLHPHQLHQLHHHHHHIHHGSGPSSSSPGTGALHSFSDLRSRMMGRDGTELEDPSLSASGPPSQCVVSLPSESSLIPISGTNKMGAHLTSPPNNASTSSTTTNTGLGPPVPPEMPPIEKTFSIRNTISLLESGNDPYTTYNEYD</sequence>
<name>A0A7R8CMK2_LEPSM</name>
<feature type="region of interest" description="Disordered" evidence="1">
    <location>
        <begin position="108"/>
        <end position="195"/>
    </location>
</feature>
<evidence type="ECO:0000313" key="3">
    <source>
        <dbReference type="Proteomes" id="UP000675881"/>
    </source>
</evidence>
<dbReference type="EMBL" id="HG994581">
    <property type="protein sequence ID" value="CAF2866631.1"/>
    <property type="molecule type" value="Genomic_DNA"/>
</dbReference>
<feature type="region of interest" description="Disordered" evidence="1">
    <location>
        <begin position="216"/>
        <end position="240"/>
    </location>
</feature>
<feature type="compositionally biased region" description="Basic and acidic residues" evidence="1">
    <location>
        <begin position="164"/>
        <end position="176"/>
    </location>
</feature>
<evidence type="ECO:0000313" key="2">
    <source>
        <dbReference type="EMBL" id="CAF2866631.1"/>
    </source>
</evidence>
<evidence type="ECO:0000256" key="1">
    <source>
        <dbReference type="SAM" id="MobiDB-lite"/>
    </source>
</evidence>
<feature type="compositionally biased region" description="Basic residues" evidence="1">
    <location>
        <begin position="132"/>
        <end position="146"/>
    </location>
</feature>
<protein>
    <submittedName>
        <fullName evidence="2">(salmon louse) hypothetical protein</fullName>
    </submittedName>
</protein>
<feature type="compositionally biased region" description="Low complexity" evidence="1">
    <location>
        <begin position="113"/>
        <end position="131"/>
    </location>
</feature>
<gene>
    <name evidence="2" type="ORF">LSAA_6905</name>
</gene>
<dbReference type="AlphaFoldDB" id="A0A7R8CMK2"/>
<proteinExistence type="predicted"/>
<keyword evidence="3" id="KW-1185">Reference proteome</keyword>
<feature type="compositionally biased region" description="Low complexity" evidence="1">
    <location>
        <begin position="216"/>
        <end position="234"/>
    </location>
</feature>
<reference evidence="2" key="1">
    <citation type="submission" date="2021-02" db="EMBL/GenBank/DDBJ databases">
        <authorList>
            <person name="Bekaert M."/>
        </authorList>
    </citation>
    <scope>NUCLEOTIDE SEQUENCE</scope>
    <source>
        <strain evidence="2">IoA-00</strain>
    </source>
</reference>
<accession>A0A7R8CMK2</accession>